<dbReference type="Gene3D" id="3.30.450.20">
    <property type="entry name" value="PAS domain"/>
    <property type="match status" value="1"/>
</dbReference>
<dbReference type="PANTHER" id="PTHR47429">
    <property type="entry name" value="PROTEIN TWIN LOV 1"/>
    <property type="match status" value="1"/>
</dbReference>
<name>A0A2S5BCI8_9BASI</name>
<keyword evidence="2" id="KW-0288">FMN</keyword>
<sequence length="784" mass="83786">MYRFAGPTQGELASPVPQERRPSALVTDAQFESAVDDKGETASLPLPAAPHRESPRKRRPTVHEGGAGSSHATGQHSFDSLDLGPEYSFFARTASAPPKQTGPPPSGALPPTPPPKLARAKTVTMPSVDVAHPYKPPSGLDGIPGSDEETAALIKSVAESQHGGSPVQHQYQEEAFGESVKLATATAHPLTLSSARHQTAFEDSQPLEHLPKLEAGSTDPTAYPNWHVLAEREVELARLNSGDRLDAVLADPDAAESLRAFAASLPDPRASLLLSLYNDLLAFSAQAATLRLASSAISSSYFLANSPLRLSLNIAQRGPTLAVLYRTAAVGHGLNEPLQAIKREVNEQVLELWVQETSIKKLNARLGMWQVGAGWTGRVVLEEGGPDARSDGLTESFCLTDPNLHDNTIVAASEGFAAVTGYPVPEIVGRNCRFLQGPGTSPASVKPLRDALLRGERVTWTVVNYRRDGTPYYNLICLNPLRDAHGKVRFILGGQADATATMQQVLPAQRSGEGGSRPASFSPSVQEQLDKLQPAHEVQRSSLGTNAAASISNSAIQEYPYLPPANPIPSHILETRTPSPPVAYKLRGRSSSGRSLPKIWKLGHKQKDDSASTASGTNGNRKNSGEDDRASVATSLGTQAGLAVDFVPSNTYTKVALIDATSGQIAHATPELARLVGLSRTAYSSLAGTELVKLLAAPVTDSATSPKDELIKEQTRRLRRNVEMAIEQGHACKNFVRIKEQNKSKFLGVPTKGEKNGELRHAVLHLTPLKCAEGKVTYFAAIFG</sequence>
<dbReference type="Proteomes" id="UP000237144">
    <property type="component" value="Unassembled WGS sequence"/>
</dbReference>
<dbReference type="Pfam" id="PF13426">
    <property type="entry name" value="PAS_9"/>
    <property type="match status" value="1"/>
</dbReference>
<proteinExistence type="predicted"/>
<dbReference type="SUPFAM" id="SSF55785">
    <property type="entry name" value="PYP-like sensor domain (PAS domain)"/>
    <property type="match status" value="1"/>
</dbReference>
<evidence type="ECO:0000256" key="3">
    <source>
        <dbReference type="ARBA" id="ARBA00022991"/>
    </source>
</evidence>
<accession>A0A2S5BCI8</accession>
<organism evidence="6 7">
    <name type="scientific">Rhodotorula taiwanensis</name>
    <dbReference type="NCBI Taxonomy" id="741276"/>
    <lineage>
        <taxon>Eukaryota</taxon>
        <taxon>Fungi</taxon>
        <taxon>Dikarya</taxon>
        <taxon>Basidiomycota</taxon>
        <taxon>Pucciniomycotina</taxon>
        <taxon>Microbotryomycetes</taxon>
        <taxon>Sporidiobolales</taxon>
        <taxon>Sporidiobolaceae</taxon>
        <taxon>Rhodotorula</taxon>
    </lineage>
</organism>
<reference evidence="6 7" key="1">
    <citation type="journal article" date="2018" name="Front. Microbiol.">
        <title>Prospects for Fungal Bioremediation of Acidic Radioactive Waste Sites: Characterization and Genome Sequence of Rhodotorula taiwanensis MD1149.</title>
        <authorList>
            <person name="Tkavc R."/>
            <person name="Matrosova V.Y."/>
            <person name="Grichenko O.E."/>
            <person name="Gostincar C."/>
            <person name="Volpe R.P."/>
            <person name="Klimenkova P."/>
            <person name="Gaidamakova E.K."/>
            <person name="Zhou C.E."/>
            <person name="Stewart B.J."/>
            <person name="Lyman M.G."/>
            <person name="Malfatti S.A."/>
            <person name="Rubinfeld B."/>
            <person name="Courtot M."/>
            <person name="Singh J."/>
            <person name="Dalgard C.L."/>
            <person name="Hamilton T."/>
            <person name="Frey K.G."/>
            <person name="Gunde-Cimerman N."/>
            <person name="Dugan L."/>
            <person name="Daly M.J."/>
        </authorList>
    </citation>
    <scope>NUCLEOTIDE SEQUENCE [LARGE SCALE GENOMIC DNA]</scope>
    <source>
        <strain evidence="6 7">MD1149</strain>
    </source>
</reference>
<dbReference type="NCBIfam" id="TIGR00229">
    <property type="entry name" value="sensory_box"/>
    <property type="match status" value="1"/>
</dbReference>
<evidence type="ECO:0000256" key="2">
    <source>
        <dbReference type="ARBA" id="ARBA00022643"/>
    </source>
</evidence>
<feature type="domain" description="PAC" evidence="5">
    <location>
        <begin position="456"/>
        <end position="510"/>
    </location>
</feature>
<dbReference type="STRING" id="741276.A0A2S5BCI8"/>
<comment type="caution">
    <text evidence="6">The sequence shown here is derived from an EMBL/GenBank/DDBJ whole genome shotgun (WGS) entry which is preliminary data.</text>
</comment>
<protein>
    <recommendedName>
        <fullName evidence="5">PAC domain-containing protein</fullName>
    </recommendedName>
</protein>
<dbReference type="EMBL" id="PJQD01000024">
    <property type="protein sequence ID" value="POY74473.1"/>
    <property type="molecule type" value="Genomic_DNA"/>
</dbReference>
<evidence type="ECO:0000313" key="7">
    <source>
        <dbReference type="Proteomes" id="UP000237144"/>
    </source>
</evidence>
<dbReference type="InterPro" id="IPR000700">
    <property type="entry name" value="PAS-assoc_C"/>
</dbReference>
<dbReference type="AlphaFoldDB" id="A0A2S5BCI8"/>
<feature type="compositionally biased region" description="Pro residues" evidence="4">
    <location>
        <begin position="100"/>
        <end position="115"/>
    </location>
</feature>
<dbReference type="PROSITE" id="PS50113">
    <property type="entry name" value="PAC"/>
    <property type="match status" value="1"/>
</dbReference>
<dbReference type="InterPro" id="IPR000014">
    <property type="entry name" value="PAS"/>
</dbReference>
<gene>
    <name evidence="6" type="ORF">BMF94_2472</name>
</gene>
<evidence type="ECO:0000259" key="5">
    <source>
        <dbReference type="PROSITE" id="PS50113"/>
    </source>
</evidence>
<feature type="compositionally biased region" description="Polar residues" evidence="4">
    <location>
        <begin position="611"/>
        <end position="622"/>
    </location>
</feature>
<dbReference type="InterPro" id="IPR035965">
    <property type="entry name" value="PAS-like_dom_sf"/>
</dbReference>
<dbReference type="PANTHER" id="PTHR47429:SF2">
    <property type="entry name" value="PROTEIN TWIN LOV 1"/>
    <property type="match status" value="1"/>
</dbReference>
<dbReference type="InterPro" id="IPR001610">
    <property type="entry name" value="PAC"/>
</dbReference>
<dbReference type="CDD" id="cd00130">
    <property type="entry name" value="PAS"/>
    <property type="match status" value="1"/>
</dbReference>
<evidence type="ECO:0000313" key="6">
    <source>
        <dbReference type="EMBL" id="POY74473.1"/>
    </source>
</evidence>
<keyword evidence="3" id="KW-0157">Chromophore</keyword>
<feature type="region of interest" description="Disordered" evidence="4">
    <location>
        <begin position="570"/>
        <end position="632"/>
    </location>
</feature>
<dbReference type="SMART" id="SM00086">
    <property type="entry name" value="PAC"/>
    <property type="match status" value="1"/>
</dbReference>
<feature type="compositionally biased region" description="Basic and acidic residues" evidence="4">
    <location>
        <begin position="528"/>
        <end position="539"/>
    </location>
</feature>
<evidence type="ECO:0000256" key="1">
    <source>
        <dbReference type="ARBA" id="ARBA00022630"/>
    </source>
</evidence>
<dbReference type="GO" id="GO:0005634">
    <property type="term" value="C:nucleus"/>
    <property type="evidence" value="ECO:0007669"/>
    <property type="project" value="TreeGrafter"/>
</dbReference>
<evidence type="ECO:0000256" key="4">
    <source>
        <dbReference type="SAM" id="MobiDB-lite"/>
    </source>
</evidence>
<feature type="region of interest" description="Disordered" evidence="4">
    <location>
        <begin position="507"/>
        <end position="544"/>
    </location>
</feature>
<keyword evidence="7" id="KW-1185">Reference proteome</keyword>
<feature type="region of interest" description="Disordered" evidence="4">
    <location>
        <begin position="1"/>
        <end position="115"/>
    </location>
</feature>
<dbReference type="OrthoDB" id="447251at2759"/>
<keyword evidence="1" id="KW-0285">Flavoprotein</keyword>